<keyword evidence="1" id="KW-0732">Signal</keyword>
<comment type="caution">
    <text evidence="2">The sequence shown here is derived from an EMBL/GenBank/DDBJ whole genome shotgun (WGS) entry which is preliminary data.</text>
</comment>
<reference evidence="2 3" key="1">
    <citation type="submission" date="2018-02" db="EMBL/GenBank/DDBJ databases">
        <title>Genomic Encyclopedia of Archaeal and Bacterial Type Strains, Phase II (KMG-II): from individual species to whole genera.</title>
        <authorList>
            <person name="Goeker M."/>
        </authorList>
    </citation>
    <scope>NUCLEOTIDE SEQUENCE [LARGE SCALE GENOMIC DNA]</scope>
    <source>
        <strain evidence="2 3">YU 961-1</strain>
    </source>
</reference>
<dbReference type="AlphaFoldDB" id="A0A2S6GJ40"/>
<organism evidence="2 3">
    <name type="scientific">Actinokineospora auranticolor</name>
    <dbReference type="NCBI Taxonomy" id="155976"/>
    <lineage>
        <taxon>Bacteria</taxon>
        <taxon>Bacillati</taxon>
        <taxon>Actinomycetota</taxon>
        <taxon>Actinomycetes</taxon>
        <taxon>Pseudonocardiales</taxon>
        <taxon>Pseudonocardiaceae</taxon>
        <taxon>Actinokineospora</taxon>
    </lineage>
</organism>
<gene>
    <name evidence="2" type="ORF">CLV40_11574</name>
</gene>
<dbReference type="RefSeq" id="WP_146108220.1">
    <property type="nucleotide sequence ID" value="NZ_CP154825.1"/>
</dbReference>
<sequence length="225" mass="23761">MFARVVAIISLLSCACGCGADGPVVDLEVGLGIVEFKIDMGAYKDPVLRVRDRVTTLIITEEVSVISVSDGEIAITATAPVPTTAPPTTTEGVELTLDETTTADEPARPADPDPVTSGCARDARIAAEGAIRDNAGVPILDVRVWHSNASNRDWGQATGRTYGRLVVSLPSKGNKAVCLPADCSEHMIPIGDFHTMMIDGDVPTSACAWAISPRDQLRYQGCLRA</sequence>
<feature type="signal peptide" evidence="1">
    <location>
        <begin position="1"/>
        <end position="20"/>
    </location>
</feature>
<dbReference type="EMBL" id="PTIX01000015">
    <property type="protein sequence ID" value="PPK65227.1"/>
    <property type="molecule type" value="Genomic_DNA"/>
</dbReference>
<evidence type="ECO:0000313" key="3">
    <source>
        <dbReference type="Proteomes" id="UP000239203"/>
    </source>
</evidence>
<protein>
    <submittedName>
        <fullName evidence="2">Uncharacterized protein</fullName>
    </submittedName>
</protein>
<feature type="chain" id="PRO_5015689319" evidence="1">
    <location>
        <begin position="21"/>
        <end position="225"/>
    </location>
</feature>
<evidence type="ECO:0000313" key="2">
    <source>
        <dbReference type="EMBL" id="PPK65227.1"/>
    </source>
</evidence>
<dbReference type="OrthoDB" id="9834801at2"/>
<evidence type="ECO:0000256" key="1">
    <source>
        <dbReference type="SAM" id="SignalP"/>
    </source>
</evidence>
<proteinExistence type="predicted"/>
<name>A0A2S6GJ40_9PSEU</name>
<dbReference type="PROSITE" id="PS51257">
    <property type="entry name" value="PROKAR_LIPOPROTEIN"/>
    <property type="match status" value="1"/>
</dbReference>
<accession>A0A2S6GJ40</accession>
<keyword evidence="3" id="KW-1185">Reference proteome</keyword>
<dbReference type="Proteomes" id="UP000239203">
    <property type="component" value="Unassembled WGS sequence"/>
</dbReference>